<dbReference type="GO" id="GO:0005634">
    <property type="term" value="C:nucleus"/>
    <property type="evidence" value="ECO:0007669"/>
    <property type="project" value="InterPro"/>
</dbReference>
<feature type="compositionally biased region" description="Low complexity" evidence="2">
    <location>
        <begin position="165"/>
        <end position="178"/>
    </location>
</feature>
<keyword evidence="1" id="KW-0175">Coiled coil</keyword>
<reference evidence="4" key="1">
    <citation type="journal article" date="2018" name="Nat. Plants">
        <title>Whole-genome landscape of Medicago truncatula symbiotic genes.</title>
        <authorList>
            <person name="Pecrix Y."/>
            <person name="Staton S.E."/>
            <person name="Sallet E."/>
            <person name="Lelandais-Briere C."/>
            <person name="Moreau S."/>
            <person name="Carrere S."/>
            <person name="Blein T."/>
            <person name="Jardinaud M.F."/>
            <person name="Latrasse D."/>
            <person name="Zouine M."/>
            <person name="Zahm M."/>
            <person name="Kreplak J."/>
            <person name="Mayjonade B."/>
            <person name="Satge C."/>
            <person name="Perez M."/>
            <person name="Cauet S."/>
            <person name="Marande W."/>
            <person name="Chantry-Darmon C."/>
            <person name="Lopez-Roques C."/>
            <person name="Bouchez O."/>
            <person name="Berard A."/>
            <person name="Debelle F."/>
            <person name="Munos S."/>
            <person name="Bendahmane A."/>
            <person name="Berges H."/>
            <person name="Niebel A."/>
            <person name="Buitink J."/>
            <person name="Frugier F."/>
            <person name="Benhamed M."/>
            <person name="Crespi M."/>
            <person name="Gouzy J."/>
            <person name="Gamas P."/>
        </authorList>
    </citation>
    <scope>NUCLEOTIDE SEQUENCE [LARGE SCALE GENOMIC DNA]</scope>
    <source>
        <strain evidence="4">cv. Jemalong A17</strain>
    </source>
</reference>
<dbReference type="PANTHER" id="PTHR36890:SF1">
    <property type="entry name" value="PROTEIN CYCLOPS"/>
    <property type="match status" value="1"/>
</dbReference>
<gene>
    <name evidence="3" type="ORF">MtrunA17_Chr8g0369511</name>
</gene>
<comment type="caution">
    <text evidence="3">The sequence shown here is derived from an EMBL/GenBank/DDBJ whole genome shotgun (WGS) entry which is preliminary data.</text>
</comment>
<protein>
    <recommendedName>
        <fullName evidence="5">Protein CYCLOPS</fullName>
    </recommendedName>
</protein>
<evidence type="ECO:0008006" key="5">
    <source>
        <dbReference type="Google" id="ProtNLM"/>
    </source>
</evidence>
<feature type="coiled-coil region" evidence="1">
    <location>
        <begin position="367"/>
        <end position="429"/>
    </location>
</feature>
<dbReference type="InterPro" id="IPR040036">
    <property type="entry name" value="CYCLOPS"/>
</dbReference>
<proteinExistence type="predicted"/>
<organism evidence="3 4">
    <name type="scientific">Medicago truncatula</name>
    <name type="common">Barrel medic</name>
    <name type="synonym">Medicago tribuloides</name>
    <dbReference type="NCBI Taxonomy" id="3880"/>
    <lineage>
        <taxon>Eukaryota</taxon>
        <taxon>Viridiplantae</taxon>
        <taxon>Streptophyta</taxon>
        <taxon>Embryophyta</taxon>
        <taxon>Tracheophyta</taxon>
        <taxon>Spermatophyta</taxon>
        <taxon>Magnoliopsida</taxon>
        <taxon>eudicotyledons</taxon>
        <taxon>Gunneridae</taxon>
        <taxon>Pentapetalae</taxon>
        <taxon>rosids</taxon>
        <taxon>fabids</taxon>
        <taxon>Fabales</taxon>
        <taxon>Fabaceae</taxon>
        <taxon>Papilionoideae</taxon>
        <taxon>50 kb inversion clade</taxon>
        <taxon>NPAAA clade</taxon>
        <taxon>Hologalegina</taxon>
        <taxon>IRL clade</taxon>
        <taxon>Trifolieae</taxon>
        <taxon>Medicago</taxon>
    </lineage>
</organism>
<sequence>MEGRGFYSLYKNSSEELFLKTLMDNPIGVPIPTMDMPSFKAVSQSFRTDSEELFKKWLTNEEASPFVGYNSSSKGLHSKLSQREPVDEVQQSSNLFLAKAWFLSDQRMTRSRSSELRQRYCQMHNAQVAQGIESVHMLATQNGNNTQQEVSNLNGFNHLNQKGAFTSPSNSSSSTFNTHQLNDNTDKISSYVNMLKDTLEHKRLTSQIAKQGVEDNSNELFNPQEDYFLQTSFDEGNENWNHQNPIYVEGSSTIQVKDHEVMQTLEASINLIDLDGLANQTNPIYLSSASPSESSIAATLVSTGFDGCDGPCISSQTLCESSWNKVGGSASLENRVREEKSRKICICNVRMAEAKERNLIPSIPPDMQAVLKRCEDLEKEVRSLKLNLSFMNRKDSEQTKQIEDLHKQNEDLTDEKEHLLEEIETLVSKNGKL</sequence>
<accession>A0A396GML6</accession>
<name>A0A396GML6_MEDTR</name>
<dbReference type="EMBL" id="PSQE01000008">
    <property type="protein sequence ID" value="RHN41763.1"/>
    <property type="molecule type" value="Genomic_DNA"/>
</dbReference>
<evidence type="ECO:0000256" key="1">
    <source>
        <dbReference type="SAM" id="Coils"/>
    </source>
</evidence>
<dbReference type="GO" id="GO:0043565">
    <property type="term" value="F:sequence-specific DNA binding"/>
    <property type="evidence" value="ECO:0007669"/>
    <property type="project" value="InterPro"/>
</dbReference>
<evidence type="ECO:0000313" key="4">
    <source>
        <dbReference type="Proteomes" id="UP000265566"/>
    </source>
</evidence>
<dbReference type="AlphaFoldDB" id="A0A396GML6"/>
<dbReference type="GO" id="GO:0036377">
    <property type="term" value="P:arbuscular mycorrhizal association"/>
    <property type="evidence" value="ECO:0007669"/>
    <property type="project" value="InterPro"/>
</dbReference>
<evidence type="ECO:0000256" key="2">
    <source>
        <dbReference type="SAM" id="MobiDB-lite"/>
    </source>
</evidence>
<dbReference type="PANTHER" id="PTHR36890">
    <property type="entry name" value="PROTEIN CYCLOPS"/>
    <property type="match status" value="1"/>
</dbReference>
<dbReference type="Proteomes" id="UP000265566">
    <property type="component" value="Chromosome 8"/>
</dbReference>
<dbReference type="Gramene" id="rna48120">
    <property type="protein sequence ID" value="RHN41763.1"/>
    <property type="gene ID" value="gene48120"/>
</dbReference>
<evidence type="ECO:0000313" key="3">
    <source>
        <dbReference type="EMBL" id="RHN41763.1"/>
    </source>
</evidence>
<feature type="region of interest" description="Disordered" evidence="2">
    <location>
        <begin position="164"/>
        <end position="183"/>
    </location>
</feature>